<reference evidence="1" key="2">
    <citation type="journal article" date="2023" name="IMA Fungus">
        <title>Comparative genomic study of the Penicillium genus elucidates a diverse pangenome and 15 lateral gene transfer events.</title>
        <authorList>
            <person name="Petersen C."/>
            <person name="Sorensen T."/>
            <person name="Nielsen M.R."/>
            <person name="Sondergaard T.E."/>
            <person name="Sorensen J.L."/>
            <person name="Fitzpatrick D.A."/>
            <person name="Frisvad J.C."/>
            <person name="Nielsen K.L."/>
        </authorList>
    </citation>
    <scope>NUCLEOTIDE SEQUENCE</scope>
    <source>
        <strain evidence="1">IBT 17660</strain>
    </source>
</reference>
<dbReference type="Proteomes" id="UP001147760">
    <property type="component" value="Unassembled WGS sequence"/>
</dbReference>
<protein>
    <submittedName>
        <fullName evidence="1">Uncharacterized protein</fullName>
    </submittedName>
</protein>
<dbReference type="AlphaFoldDB" id="A0A9W9WYE7"/>
<evidence type="ECO:0000313" key="2">
    <source>
        <dbReference type="Proteomes" id="UP001147760"/>
    </source>
</evidence>
<accession>A0A9W9WYE7</accession>
<organism evidence="1 2">
    <name type="scientific">Penicillium desertorum</name>
    <dbReference type="NCBI Taxonomy" id="1303715"/>
    <lineage>
        <taxon>Eukaryota</taxon>
        <taxon>Fungi</taxon>
        <taxon>Dikarya</taxon>
        <taxon>Ascomycota</taxon>
        <taxon>Pezizomycotina</taxon>
        <taxon>Eurotiomycetes</taxon>
        <taxon>Eurotiomycetidae</taxon>
        <taxon>Eurotiales</taxon>
        <taxon>Aspergillaceae</taxon>
        <taxon>Penicillium</taxon>
    </lineage>
</organism>
<gene>
    <name evidence="1" type="ORF">N7530_004552</name>
</gene>
<name>A0A9W9WYE7_9EURO</name>
<reference evidence="1" key="1">
    <citation type="submission" date="2022-12" db="EMBL/GenBank/DDBJ databases">
        <authorList>
            <person name="Petersen C."/>
        </authorList>
    </citation>
    <scope>NUCLEOTIDE SEQUENCE</scope>
    <source>
        <strain evidence="1">IBT 17660</strain>
    </source>
</reference>
<dbReference type="EMBL" id="JAPWDO010000003">
    <property type="protein sequence ID" value="KAJ5479043.1"/>
    <property type="molecule type" value="Genomic_DNA"/>
</dbReference>
<keyword evidence="2" id="KW-1185">Reference proteome</keyword>
<sequence length="206" mass="23169">MGRWGHRLFESDTDLDFLLELPRDIGIDEKDWKYTLGQLLHQSDMLAPAESTAWYGTDDYAELHEEVIVPYVRHKLDTDGLGEKLLERSRRSGPFLYTYYQTIVLAAVMMRAGAKIKPEHLLYLRRAARAIEIESVQAQFLSALDHYQPGVPRSFEDDWSVDPSKHAVSLPANSASVAASHVAIPRRTLDIRSSLVNNASCSTAIG</sequence>
<comment type="caution">
    <text evidence="1">The sequence shown here is derived from an EMBL/GenBank/DDBJ whole genome shotgun (WGS) entry which is preliminary data.</text>
</comment>
<proteinExistence type="predicted"/>
<evidence type="ECO:0000313" key="1">
    <source>
        <dbReference type="EMBL" id="KAJ5479043.1"/>
    </source>
</evidence>
<dbReference type="OrthoDB" id="432970at2759"/>